<accession>A0A0B1TI13</accession>
<name>A0A0B1TI13_OESDE</name>
<evidence type="ECO:0000313" key="2">
    <source>
        <dbReference type="Proteomes" id="UP000053660"/>
    </source>
</evidence>
<gene>
    <name evidence="1" type="ORF">OESDEN_03115</name>
</gene>
<reference evidence="1 2" key="1">
    <citation type="submission" date="2014-03" db="EMBL/GenBank/DDBJ databases">
        <title>Draft genome of the hookworm Oesophagostomum dentatum.</title>
        <authorList>
            <person name="Mitreva M."/>
        </authorList>
    </citation>
    <scope>NUCLEOTIDE SEQUENCE [LARGE SCALE GENOMIC DNA]</scope>
    <source>
        <strain evidence="1 2">OD-Hann</strain>
    </source>
</reference>
<feature type="non-terminal residue" evidence="1">
    <location>
        <position position="1"/>
    </location>
</feature>
<evidence type="ECO:0000313" key="1">
    <source>
        <dbReference type="EMBL" id="KHJ96914.1"/>
    </source>
</evidence>
<protein>
    <submittedName>
        <fullName evidence="1">Uncharacterized protein</fullName>
    </submittedName>
</protein>
<proteinExistence type="predicted"/>
<dbReference type="Proteomes" id="UP000053660">
    <property type="component" value="Unassembled WGS sequence"/>
</dbReference>
<dbReference type="OrthoDB" id="10253041at2759"/>
<dbReference type="AlphaFoldDB" id="A0A0B1TI13"/>
<organism evidence="1 2">
    <name type="scientific">Oesophagostomum dentatum</name>
    <name type="common">Nodular worm</name>
    <dbReference type="NCBI Taxonomy" id="61180"/>
    <lineage>
        <taxon>Eukaryota</taxon>
        <taxon>Metazoa</taxon>
        <taxon>Ecdysozoa</taxon>
        <taxon>Nematoda</taxon>
        <taxon>Chromadorea</taxon>
        <taxon>Rhabditida</taxon>
        <taxon>Rhabditina</taxon>
        <taxon>Rhabditomorpha</taxon>
        <taxon>Strongyloidea</taxon>
        <taxon>Strongylidae</taxon>
        <taxon>Oesophagostomum</taxon>
    </lineage>
</organism>
<sequence length="110" mass="12926">LRTFESVYYFSYRWNSESYECVYYREVVIHEIARARASNEFRSRVVYDLDIFANEEKASRAPMMPLSNGDCTRAGSVNSKVDHLQFESRFECGNLRRATQNRILEKPPSV</sequence>
<keyword evidence="2" id="KW-1185">Reference proteome</keyword>
<dbReference type="EMBL" id="KN549560">
    <property type="protein sequence ID" value="KHJ96914.1"/>
    <property type="molecule type" value="Genomic_DNA"/>
</dbReference>